<evidence type="ECO:0000256" key="9">
    <source>
        <dbReference type="ARBA" id="ARBA00023295"/>
    </source>
</evidence>
<reference evidence="12 14" key="1">
    <citation type="journal article" date="2020" name="Stud. Mycol.">
        <title>101 Dothideomycetes genomes: a test case for predicting lifestyles and emergence of pathogens.</title>
        <authorList>
            <person name="Haridas S."/>
            <person name="Albert R."/>
            <person name="Binder M."/>
            <person name="Bloem J."/>
            <person name="Labutti K."/>
            <person name="Salamov A."/>
            <person name="Andreopoulos B."/>
            <person name="Baker S."/>
            <person name="Barry K."/>
            <person name="Bills G."/>
            <person name="Bluhm B."/>
            <person name="Cannon C."/>
            <person name="Castanera R."/>
            <person name="Culley D."/>
            <person name="Daum C."/>
            <person name="Ezra D."/>
            <person name="Gonzalez J."/>
            <person name="Henrissat B."/>
            <person name="Kuo A."/>
            <person name="Liang C."/>
            <person name="Lipzen A."/>
            <person name="Lutzoni F."/>
            <person name="Magnuson J."/>
            <person name="Mondo S."/>
            <person name="Nolan M."/>
            <person name="Ohm R."/>
            <person name="Pangilinan J."/>
            <person name="Park H.-J."/>
            <person name="Ramirez L."/>
            <person name="Alfaro M."/>
            <person name="Sun H."/>
            <person name="Tritt A."/>
            <person name="Yoshinaga Y."/>
            <person name="Zwiers L.-H."/>
            <person name="Turgeon B."/>
            <person name="Goodwin S."/>
            <person name="Spatafora J."/>
            <person name="Crous P."/>
            <person name="Grigoriev I."/>
        </authorList>
    </citation>
    <scope>NUCLEOTIDE SEQUENCE</scope>
    <source>
        <strain evidence="12 14">CBS 304.34</strain>
    </source>
</reference>
<reference evidence="14" key="2">
    <citation type="submission" date="2020-04" db="EMBL/GenBank/DDBJ databases">
        <authorList>
            <consortium name="NCBI Genome Project"/>
        </authorList>
    </citation>
    <scope>NUCLEOTIDE SEQUENCE</scope>
    <source>
        <strain evidence="14">CBS 304.34</strain>
    </source>
</reference>
<dbReference type="InterPro" id="IPR002241">
    <property type="entry name" value="Glyco_hydro_27"/>
</dbReference>
<keyword evidence="13" id="KW-1185">Reference proteome</keyword>
<dbReference type="InterPro" id="IPR017853">
    <property type="entry name" value="GH"/>
</dbReference>
<comment type="subcellular location">
    <subcellularLocation>
        <location evidence="3">Secreted</location>
    </subcellularLocation>
</comment>
<dbReference type="InterPro" id="IPR041233">
    <property type="entry name" value="Melibiase_C"/>
</dbReference>
<dbReference type="PANTHER" id="PTHR11452:SF61">
    <property type="entry name" value="ALPHA-GALACTOSIDASE B-RELATED"/>
    <property type="match status" value="1"/>
</dbReference>
<dbReference type="InterPro" id="IPR000111">
    <property type="entry name" value="Glyco_hydro_27/36_CS"/>
</dbReference>
<evidence type="ECO:0000256" key="10">
    <source>
        <dbReference type="RuleBase" id="RU361168"/>
    </source>
</evidence>
<evidence type="ECO:0000313" key="14">
    <source>
        <dbReference type="RefSeq" id="XP_033583548.1"/>
    </source>
</evidence>
<dbReference type="Gene3D" id="2.60.40.1180">
    <property type="entry name" value="Golgi alpha-mannosidase II"/>
    <property type="match status" value="1"/>
</dbReference>
<dbReference type="Gene3D" id="3.20.20.70">
    <property type="entry name" value="Aldolase class I"/>
    <property type="match status" value="1"/>
</dbReference>
<evidence type="ECO:0000256" key="7">
    <source>
        <dbReference type="ARBA" id="ARBA00022801"/>
    </source>
</evidence>
<dbReference type="GO" id="GO:0004557">
    <property type="term" value="F:alpha-galactosidase activity"/>
    <property type="evidence" value="ECO:0007669"/>
    <property type="project" value="UniProtKB-EC"/>
</dbReference>
<evidence type="ECO:0000256" key="2">
    <source>
        <dbReference type="ARBA" id="ARBA00003969"/>
    </source>
</evidence>
<sequence length="498" mass="54659">MAPNVGTAQAQAVLSATAILRPNIETSCLQLPILQAAACLLEKLTMKMISLFFLLLSAFSPSPSTALVRPLDVGRLPALGWNSWNAFNCDINETKFLVAANKLVELGLKDVGYSYVNIDDCWQVKDKRNETTGRMIPDPDKFPDGIKGTADKIHALGLKIGIYSSAGTKTCAGYVASIGNELIDATTFADWEIDYLKYDNCNVPAEWADECDACVPDSWASHYRPIKNGTCTDKTGLCPAGYDFHKSNTAERFRIMGDALKKQNRTILYSLCEWGEANPQQWGNDTAASWRMSGDITSNWPRIVEILNENSFYLNYADFWGHPDPDMLEVGNGDLTPAETRSHFALWAAMKSPLLIGTALDTLSDANVAILKNKYLLAFNQDAVFGKPAMPYKWGTNPDWTFNATWPAEFWAGDSQAGVLVLLFNPGGETVEKFANFTEIPGVKGGEMYEVVDIWTDTKLGCFGGGVVANVGSHDTAGFLLKKGCGWKGGKRPSRFWS</sequence>
<reference evidence="14" key="3">
    <citation type="submission" date="2025-04" db="UniProtKB">
        <authorList>
            <consortium name="RefSeq"/>
        </authorList>
    </citation>
    <scope>IDENTIFICATION</scope>
    <source>
        <strain evidence="14">CBS 304.34</strain>
    </source>
</reference>
<dbReference type="RefSeq" id="XP_033583548.1">
    <property type="nucleotide sequence ID" value="XM_033718911.1"/>
</dbReference>
<dbReference type="PROSITE" id="PS00512">
    <property type="entry name" value="ALPHA_GALACTOSIDASE"/>
    <property type="match status" value="1"/>
</dbReference>
<dbReference type="CDD" id="cd14792">
    <property type="entry name" value="GH27"/>
    <property type="match status" value="1"/>
</dbReference>
<dbReference type="Pfam" id="PF16499">
    <property type="entry name" value="Melibiase_2"/>
    <property type="match status" value="2"/>
</dbReference>
<gene>
    <name evidence="12 14" type="ORF">BDZ99DRAFT_458438</name>
</gene>
<keyword evidence="9 10" id="KW-0326">Glycosidase</keyword>
<evidence type="ECO:0000256" key="1">
    <source>
        <dbReference type="ARBA" id="ARBA00001255"/>
    </source>
</evidence>
<comment type="function">
    <text evidence="2">Hydrolyzes a variety of simple alpha-D-galactoside as well as more complex molecules such as oligosaccharides and polysaccharides.</text>
</comment>
<dbReference type="GeneID" id="54459804"/>
<dbReference type="GO" id="GO:0005576">
    <property type="term" value="C:extracellular region"/>
    <property type="evidence" value="ECO:0007669"/>
    <property type="project" value="UniProtKB-SubCell"/>
</dbReference>
<dbReference type="Proteomes" id="UP000504636">
    <property type="component" value="Unplaced"/>
</dbReference>
<evidence type="ECO:0000259" key="11">
    <source>
        <dbReference type="Pfam" id="PF17801"/>
    </source>
</evidence>
<name>A0A6A6Z8F9_9PEZI</name>
<keyword evidence="5" id="KW-0964">Secreted</keyword>
<proteinExistence type="inferred from homology"/>
<evidence type="ECO:0000256" key="5">
    <source>
        <dbReference type="ARBA" id="ARBA00022525"/>
    </source>
</evidence>
<evidence type="ECO:0000313" key="12">
    <source>
        <dbReference type="EMBL" id="KAF2816584.1"/>
    </source>
</evidence>
<evidence type="ECO:0000313" key="13">
    <source>
        <dbReference type="Proteomes" id="UP000504636"/>
    </source>
</evidence>
<dbReference type="GO" id="GO:0005975">
    <property type="term" value="P:carbohydrate metabolic process"/>
    <property type="evidence" value="ECO:0007669"/>
    <property type="project" value="InterPro"/>
</dbReference>
<dbReference type="SUPFAM" id="SSF51011">
    <property type="entry name" value="Glycosyl hydrolase domain"/>
    <property type="match status" value="1"/>
</dbReference>
<dbReference type="EC" id="3.2.1.22" evidence="10"/>
<dbReference type="PANTHER" id="PTHR11452">
    <property type="entry name" value="ALPHA-GALACTOSIDASE/ALPHA-N-ACETYLGALACTOSAMINIDASE"/>
    <property type="match status" value="1"/>
</dbReference>
<dbReference type="PRINTS" id="PR00740">
    <property type="entry name" value="GLHYDRLASE27"/>
</dbReference>
<comment type="similarity">
    <text evidence="4 10">Belongs to the glycosyl hydrolase 27 family.</text>
</comment>
<feature type="domain" description="Alpha galactosidase C-terminal" evidence="11">
    <location>
        <begin position="407"/>
        <end position="479"/>
    </location>
</feature>
<evidence type="ECO:0000256" key="3">
    <source>
        <dbReference type="ARBA" id="ARBA00004613"/>
    </source>
</evidence>
<accession>A0A6A6Z8F9</accession>
<protein>
    <recommendedName>
        <fullName evidence="10">Alpha-galactosidase</fullName>
        <ecNumber evidence="10">3.2.1.22</ecNumber>
    </recommendedName>
    <alternativeName>
        <fullName evidence="10">Melibiase</fullName>
    </alternativeName>
</protein>
<keyword evidence="8" id="KW-0325">Glycoprotein</keyword>
<evidence type="ECO:0000256" key="8">
    <source>
        <dbReference type="ARBA" id="ARBA00023180"/>
    </source>
</evidence>
<dbReference type="InterPro" id="IPR013780">
    <property type="entry name" value="Glyco_hydro_b"/>
</dbReference>
<comment type="catalytic activity">
    <reaction evidence="1 10">
        <text>Hydrolysis of terminal, non-reducing alpha-D-galactose residues in alpha-D-galactosides, including galactose oligosaccharides, galactomannans and galactolipids.</text>
        <dbReference type="EC" id="3.2.1.22"/>
    </reaction>
</comment>
<organism evidence="12">
    <name type="scientific">Mytilinidion resinicola</name>
    <dbReference type="NCBI Taxonomy" id="574789"/>
    <lineage>
        <taxon>Eukaryota</taxon>
        <taxon>Fungi</taxon>
        <taxon>Dikarya</taxon>
        <taxon>Ascomycota</taxon>
        <taxon>Pezizomycotina</taxon>
        <taxon>Dothideomycetes</taxon>
        <taxon>Pleosporomycetidae</taxon>
        <taxon>Mytilinidiales</taxon>
        <taxon>Mytilinidiaceae</taxon>
        <taxon>Mytilinidion</taxon>
    </lineage>
</organism>
<evidence type="ECO:0000256" key="4">
    <source>
        <dbReference type="ARBA" id="ARBA00009743"/>
    </source>
</evidence>
<dbReference type="OrthoDB" id="5795902at2759"/>
<dbReference type="EMBL" id="MU003693">
    <property type="protein sequence ID" value="KAF2816584.1"/>
    <property type="molecule type" value="Genomic_DNA"/>
</dbReference>
<dbReference type="InterPro" id="IPR013785">
    <property type="entry name" value="Aldolase_TIM"/>
</dbReference>
<keyword evidence="7 10" id="KW-0378">Hydrolase</keyword>
<evidence type="ECO:0000256" key="6">
    <source>
        <dbReference type="ARBA" id="ARBA00022729"/>
    </source>
</evidence>
<dbReference type="SUPFAM" id="SSF51445">
    <property type="entry name" value="(Trans)glycosidases"/>
    <property type="match status" value="1"/>
</dbReference>
<dbReference type="Pfam" id="PF17801">
    <property type="entry name" value="Melibiase_C"/>
    <property type="match status" value="1"/>
</dbReference>
<keyword evidence="10" id="KW-1015">Disulfide bond</keyword>
<keyword evidence="6" id="KW-0732">Signal</keyword>
<dbReference type="AlphaFoldDB" id="A0A6A6Z8F9"/>